<dbReference type="GO" id="GO:0003700">
    <property type="term" value="F:DNA-binding transcription factor activity"/>
    <property type="evidence" value="ECO:0007669"/>
    <property type="project" value="InterPro"/>
</dbReference>
<dbReference type="STRING" id="326474.AWB65_01245"/>
<dbReference type="InterPro" id="IPR009057">
    <property type="entry name" value="Homeodomain-like_sf"/>
</dbReference>
<dbReference type="InterPro" id="IPR018060">
    <property type="entry name" value="HTH_AraC"/>
</dbReference>
<keyword evidence="6" id="KW-1185">Reference proteome</keyword>
<dbReference type="InterPro" id="IPR032783">
    <property type="entry name" value="AraC_lig"/>
</dbReference>
<dbReference type="RefSeq" id="WP_087666287.1">
    <property type="nucleotide sequence ID" value="NZ_FCNW02000003.1"/>
</dbReference>
<evidence type="ECO:0000313" key="5">
    <source>
        <dbReference type="EMBL" id="SAL22974.1"/>
    </source>
</evidence>
<evidence type="ECO:0000256" key="3">
    <source>
        <dbReference type="ARBA" id="ARBA00023163"/>
    </source>
</evidence>
<dbReference type="OrthoDB" id="9783876at2"/>
<dbReference type="Pfam" id="PF12852">
    <property type="entry name" value="Cupin_6"/>
    <property type="match status" value="1"/>
</dbReference>
<evidence type="ECO:0000256" key="1">
    <source>
        <dbReference type="ARBA" id="ARBA00023015"/>
    </source>
</evidence>
<evidence type="ECO:0000313" key="6">
    <source>
        <dbReference type="Proteomes" id="UP000054977"/>
    </source>
</evidence>
<dbReference type="EMBL" id="FCNW02000003">
    <property type="protein sequence ID" value="SAL22974.1"/>
    <property type="molecule type" value="Genomic_DNA"/>
</dbReference>
<keyword evidence="1" id="KW-0805">Transcription regulation</keyword>
<name>A0A158FT14_9BURK</name>
<dbReference type="PANTHER" id="PTHR46796">
    <property type="entry name" value="HTH-TYPE TRANSCRIPTIONAL ACTIVATOR RHAS-RELATED"/>
    <property type="match status" value="1"/>
</dbReference>
<accession>A0A158FT14</accession>
<keyword evidence="3" id="KW-0804">Transcription</keyword>
<dbReference type="AlphaFoldDB" id="A0A158FT14"/>
<dbReference type="Proteomes" id="UP000054977">
    <property type="component" value="Unassembled WGS sequence"/>
</dbReference>
<reference evidence="5" key="1">
    <citation type="submission" date="2016-01" db="EMBL/GenBank/DDBJ databases">
        <authorList>
            <person name="Peeters C."/>
        </authorList>
    </citation>
    <scope>NUCLEOTIDE SEQUENCE [LARGE SCALE GENOMIC DNA]</scope>
    <source>
        <strain evidence="5">LMG 22934</strain>
    </source>
</reference>
<evidence type="ECO:0000259" key="4">
    <source>
        <dbReference type="PROSITE" id="PS01124"/>
    </source>
</evidence>
<dbReference type="InterPro" id="IPR020449">
    <property type="entry name" value="Tscrpt_reg_AraC-type_HTH"/>
</dbReference>
<dbReference type="SUPFAM" id="SSF46689">
    <property type="entry name" value="Homeodomain-like"/>
    <property type="match status" value="2"/>
</dbReference>
<dbReference type="InterPro" id="IPR050204">
    <property type="entry name" value="AraC_XylS_family_regulators"/>
</dbReference>
<dbReference type="PROSITE" id="PS01124">
    <property type="entry name" value="HTH_ARAC_FAMILY_2"/>
    <property type="match status" value="1"/>
</dbReference>
<dbReference type="Pfam" id="PF12833">
    <property type="entry name" value="HTH_18"/>
    <property type="match status" value="1"/>
</dbReference>
<feature type="domain" description="HTH araC/xylS-type" evidence="4">
    <location>
        <begin position="205"/>
        <end position="306"/>
    </location>
</feature>
<proteinExistence type="predicted"/>
<organism evidence="5 6">
    <name type="scientific">Caballeronia humi</name>
    <dbReference type="NCBI Taxonomy" id="326474"/>
    <lineage>
        <taxon>Bacteria</taxon>
        <taxon>Pseudomonadati</taxon>
        <taxon>Pseudomonadota</taxon>
        <taxon>Betaproteobacteria</taxon>
        <taxon>Burkholderiales</taxon>
        <taxon>Burkholderiaceae</taxon>
        <taxon>Caballeronia</taxon>
    </lineage>
</organism>
<dbReference type="GO" id="GO:0043565">
    <property type="term" value="F:sequence-specific DNA binding"/>
    <property type="evidence" value="ECO:0007669"/>
    <property type="project" value="InterPro"/>
</dbReference>
<gene>
    <name evidence="5" type="ORF">AWB65_01245</name>
</gene>
<evidence type="ECO:0000256" key="2">
    <source>
        <dbReference type="ARBA" id="ARBA00023125"/>
    </source>
</evidence>
<dbReference type="SMART" id="SM00342">
    <property type="entry name" value="HTH_ARAC"/>
    <property type="match status" value="1"/>
</dbReference>
<keyword evidence="2" id="KW-0238">DNA-binding</keyword>
<dbReference type="Gene3D" id="1.10.10.60">
    <property type="entry name" value="Homeodomain-like"/>
    <property type="match status" value="1"/>
</dbReference>
<dbReference type="PANTHER" id="PTHR46796:SF7">
    <property type="entry name" value="ARAC FAMILY TRANSCRIPTIONAL REGULATOR"/>
    <property type="match status" value="1"/>
</dbReference>
<comment type="caution">
    <text evidence="5">The sequence shown here is derived from an EMBL/GenBank/DDBJ whole genome shotgun (WGS) entry which is preliminary data.</text>
</comment>
<protein>
    <submittedName>
        <fullName evidence="5">AraC family transcriptional regulator</fullName>
    </submittedName>
</protein>
<sequence>MDLLSRLLSLMTVSGRLDVRCHFGAPWEITHGVAGVREIHYHILLSGEAVLEDADGAPQPLIAGDIVMFPGGGAHRLHDGSGKPPVPVVKRPGPAFEIAGNGASGDAADLLCGRFLLGAMPDRLLRDHLPGRLVVRSAAADSSEPASGSRLARLIGLMREEATDEGPGSESLVGHLSAALFALTLRFASEGSQPPHGLLALAARPRLQAALSAMFERPGEPWTLDQFAALCNMSRATFVRQFQDAIGRSATDVLTEVRMTMAGRALVETSAPVAEIGESVGYQSDAAFQRVFKRQTGVTPARWRASGGREVGGEECAVG</sequence>
<dbReference type="PRINTS" id="PR00032">
    <property type="entry name" value="HTHARAC"/>
</dbReference>